<evidence type="ECO:0000256" key="8">
    <source>
        <dbReference type="SAM" id="Coils"/>
    </source>
</evidence>
<keyword evidence="12" id="KW-1185">Reference proteome</keyword>
<dbReference type="PANTHER" id="PTHR12558">
    <property type="entry name" value="CELL DIVISION CYCLE 16,23,27"/>
    <property type="match status" value="1"/>
</dbReference>
<dbReference type="GO" id="GO:0051301">
    <property type="term" value="P:cell division"/>
    <property type="evidence" value="ECO:0007669"/>
    <property type="project" value="UniProtKB-KW"/>
</dbReference>
<feature type="coiled-coil region" evidence="8">
    <location>
        <begin position="816"/>
        <end position="899"/>
    </location>
</feature>
<dbReference type="InterPro" id="IPR007192">
    <property type="entry name" value="APC8"/>
</dbReference>
<keyword evidence="8" id="KW-0175">Coiled coil</keyword>
<evidence type="ECO:0000256" key="1">
    <source>
        <dbReference type="ARBA" id="ARBA00022618"/>
    </source>
</evidence>
<evidence type="ECO:0000313" key="11">
    <source>
        <dbReference type="EMBL" id="CEP11376.1"/>
    </source>
</evidence>
<dbReference type="GO" id="GO:0005680">
    <property type="term" value="C:anaphase-promoting complex"/>
    <property type="evidence" value="ECO:0007669"/>
    <property type="project" value="InterPro"/>
</dbReference>
<feature type="domain" description="GIT Spa2 homology (SHD)" evidence="10">
    <location>
        <begin position="620"/>
        <end position="650"/>
    </location>
</feature>
<dbReference type="STRING" id="35722.A0A0B7MZA6"/>
<reference evidence="11 12" key="1">
    <citation type="submission" date="2014-09" db="EMBL/GenBank/DDBJ databases">
        <authorList>
            <person name="Ellenberger Sabrina"/>
        </authorList>
    </citation>
    <scope>NUCLEOTIDE SEQUENCE [LARGE SCALE GENOMIC DNA]</scope>
    <source>
        <strain evidence="11 12">CBS 412.66</strain>
    </source>
</reference>
<evidence type="ECO:0000256" key="2">
    <source>
        <dbReference type="ARBA" id="ARBA00022737"/>
    </source>
</evidence>
<dbReference type="Gene3D" id="1.25.40.10">
    <property type="entry name" value="Tetratricopeptide repeat domain"/>
    <property type="match status" value="2"/>
</dbReference>
<evidence type="ECO:0000256" key="4">
    <source>
        <dbReference type="ARBA" id="ARBA00022786"/>
    </source>
</evidence>
<dbReference type="PANTHER" id="PTHR12558:SF10">
    <property type="entry name" value="CELL DIVISION CYCLE PROTEIN 23 HOMOLOG"/>
    <property type="match status" value="1"/>
</dbReference>
<dbReference type="Pfam" id="PF23742">
    <property type="entry name" value="VBS_C3G9"/>
    <property type="match status" value="1"/>
</dbReference>
<evidence type="ECO:0000256" key="6">
    <source>
        <dbReference type="ARBA" id="ARBA00023306"/>
    </source>
</evidence>
<keyword evidence="3" id="KW-0498">Mitosis</keyword>
<dbReference type="Pfam" id="PF13432">
    <property type="entry name" value="TPR_16"/>
    <property type="match status" value="1"/>
</dbReference>
<feature type="repeat" description="TPR" evidence="7">
    <location>
        <begin position="374"/>
        <end position="407"/>
    </location>
</feature>
<evidence type="ECO:0000256" key="7">
    <source>
        <dbReference type="PROSITE-ProRule" id="PRU00339"/>
    </source>
</evidence>
<dbReference type="SUPFAM" id="SSF48452">
    <property type="entry name" value="TPR-like"/>
    <property type="match status" value="3"/>
</dbReference>
<organism evidence="11 12">
    <name type="scientific">Parasitella parasitica</name>
    <dbReference type="NCBI Taxonomy" id="35722"/>
    <lineage>
        <taxon>Eukaryota</taxon>
        <taxon>Fungi</taxon>
        <taxon>Fungi incertae sedis</taxon>
        <taxon>Mucoromycota</taxon>
        <taxon>Mucoromycotina</taxon>
        <taxon>Mucoromycetes</taxon>
        <taxon>Mucorales</taxon>
        <taxon>Mucorineae</taxon>
        <taxon>Mucoraceae</taxon>
        <taxon>Parasitella</taxon>
    </lineage>
</organism>
<dbReference type="SMART" id="SM00555">
    <property type="entry name" value="GIT"/>
    <property type="match status" value="2"/>
</dbReference>
<gene>
    <name evidence="11" type="primary">PARPA_05201.1 scaffold 16505</name>
</gene>
<dbReference type="OrthoDB" id="5588096at2759"/>
<feature type="repeat" description="TPR" evidence="7">
    <location>
        <begin position="340"/>
        <end position="373"/>
    </location>
</feature>
<keyword evidence="5 7" id="KW-0802">TPR repeat</keyword>
<dbReference type="Pfam" id="PF08518">
    <property type="entry name" value="GIT_SHD"/>
    <property type="match status" value="2"/>
</dbReference>
<proteinExistence type="predicted"/>
<feature type="compositionally biased region" description="Basic and acidic residues" evidence="9">
    <location>
        <begin position="546"/>
        <end position="555"/>
    </location>
</feature>
<dbReference type="Proteomes" id="UP000054107">
    <property type="component" value="Unassembled WGS sequence"/>
</dbReference>
<accession>A0A0B7MZA6</accession>
<feature type="region of interest" description="Disordered" evidence="9">
    <location>
        <begin position="739"/>
        <end position="760"/>
    </location>
</feature>
<name>A0A0B7MZA6_9FUNG</name>
<dbReference type="Pfam" id="PF12205">
    <property type="entry name" value="GIT1_C"/>
    <property type="match status" value="1"/>
</dbReference>
<dbReference type="PROSITE" id="PS50005">
    <property type="entry name" value="TPR"/>
    <property type="match status" value="2"/>
</dbReference>
<evidence type="ECO:0000259" key="10">
    <source>
        <dbReference type="SMART" id="SM00555"/>
    </source>
</evidence>
<evidence type="ECO:0000256" key="5">
    <source>
        <dbReference type="ARBA" id="ARBA00022803"/>
    </source>
</evidence>
<dbReference type="InterPro" id="IPR019734">
    <property type="entry name" value="TPR_rpt"/>
</dbReference>
<dbReference type="SMART" id="SM00028">
    <property type="entry name" value="TPR"/>
    <property type="match status" value="7"/>
</dbReference>
<dbReference type="InterPro" id="IPR013724">
    <property type="entry name" value="GIT_SHD"/>
</dbReference>
<dbReference type="InterPro" id="IPR056439">
    <property type="entry name" value="VBS_C3G9"/>
</dbReference>
<dbReference type="Pfam" id="PF04049">
    <property type="entry name" value="ANAPC8"/>
    <property type="match status" value="1"/>
</dbReference>
<dbReference type="AlphaFoldDB" id="A0A0B7MZA6"/>
<sequence>MDFRRAAEVLDGIKKDVIDVKEPFTSDETNVKSVSTYHIPYEASLPPLSEYEYNKYQYAKSLFQIRQFDSVKDVLGNSKSPKLYFLRLYAKYLAGEKRREELSQEIFGVTEDTKADNLELNSIYEELAEDHDKGNLDAFGLYLFGIVLRKRNSGFKAAAVLLESIRKYQHNWSAWMELGSLVQNSKMFMDLQVLVNKEFEGSVFKDFFLAKLCIDLHQPSSIFGAIMEPLTTCFPHSAYVKSQWAISYYDTMDYNESLLMFEELRRAFPSRLEDMDVFSNLLYLQDSKDKLCVLALECDKIDKYRPETCCVRANYFSVKREVPESIEYFKRALKLNRSYHLAWTLLGHDYIELKNTNAAIECYRRAVGVNSRDYRAWYGLGQAYEVRKLPYDAIYYYQKATDLRPYDSRMWRALANCYQTLQQDDEARDCYKRAAACDKTGKNLAMIQLGRIFEKMGRMSVAIDYYHTVWDQARFNKISDELAEICLVLARYAKSKERYKDAIAYAATALNTNHPYHEQARVMLDEIKIFKEMSREKRKKAATTGRHQENWEHSKVNMAKTPSTGSAAYSISSSTSSSRQTSSSLQEASARTHFVELGKYLYSLLTKEAAEGVSSQRAAARQKLSRLNSLQFHELATDVYDELIRRNVEKHKSFLELREEFHPRRNQARQKLATLPDGRFKDLASDVYHELKRRYPHIPLEEELPPMPQHKLIDTKAHPSQSTNIIPVKGMISVESVDYSDEDEGNGRSSVSDNGNNTQSLDSLMADLGNMVKTPRFDMKNSTDVASIRYEYESRINQMAKRIKMLELSLDSDTSNNAGQSRIKQMQDEYKQLDSKYSQLSTEHREQQVAVREVKNEIKQLVDELKNLSDANESLRIQNDKAEAEIRNLSQETKSWRRKYETISMELRSFKTRSIDMGDQDPSSNFILKPTSNGAIGHQFIIDYQSAIDELMKTSRSSKPPDVLLSMRTIVMACKAITKEVEDYEVKVGLSAADQESLYNIKNKFSVELTHLLASAKNFAAGMGVGPVSLLDAAAGNLTSTIVELVKLLGMRPINDNDNVMQSLSISDRGNIPTINDNSVDNILDPNQLSQFLKTETDRIVSSVQSLLGALRSGDGNLYGTITSIVEIVSDIIQTSQKSFSAGKGLGYKNQGCVILSDLERCNSKIIQIRDNSFIQSPEHASAIDKRNLAQESYEIAKHTKELINMLDV</sequence>
<evidence type="ECO:0000256" key="9">
    <source>
        <dbReference type="SAM" id="MobiDB-lite"/>
    </source>
</evidence>
<evidence type="ECO:0000256" key="3">
    <source>
        <dbReference type="ARBA" id="ARBA00022776"/>
    </source>
</evidence>
<keyword evidence="4" id="KW-0833">Ubl conjugation pathway</keyword>
<feature type="compositionally biased region" description="Low complexity" evidence="9">
    <location>
        <begin position="563"/>
        <end position="585"/>
    </location>
</feature>
<keyword evidence="6" id="KW-0131">Cell cycle</keyword>
<feature type="region of interest" description="Disordered" evidence="9">
    <location>
        <begin position="537"/>
        <end position="585"/>
    </location>
</feature>
<dbReference type="EMBL" id="LN726018">
    <property type="protein sequence ID" value="CEP11376.1"/>
    <property type="molecule type" value="Genomic_DNA"/>
</dbReference>
<dbReference type="InterPro" id="IPR011990">
    <property type="entry name" value="TPR-like_helical_dom_sf"/>
</dbReference>
<dbReference type="GO" id="GO:0045842">
    <property type="term" value="P:positive regulation of mitotic metaphase/anaphase transition"/>
    <property type="evidence" value="ECO:0007669"/>
    <property type="project" value="TreeGrafter"/>
</dbReference>
<feature type="domain" description="GIT Spa2 homology (SHD)" evidence="10">
    <location>
        <begin position="668"/>
        <end position="698"/>
    </location>
</feature>
<keyword evidence="1" id="KW-0132">Cell division</keyword>
<feature type="compositionally biased region" description="Polar residues" evidence="9">
    <location>
        <begin position="747"/>
        <end position="760"/>
    </location>
</feature>
<protein>
    <recommendedName>
        <fullName evidence="10">GIT Spa2 homology (SHD) domain-containing protein</fullName>
    </recommendedName>
</protein>
<keyword evidence="2" id="KW-0677">Repeat</keyword>
<evidence type="ECO:0000313" key="12">
    <source>
        <dbReference type="Proteomes" id="UP000054107"/>
    </source>
</evidence>
<dbReference type="InterPro" id="IPR022018">
    <property type="entry name" value="GIT1_C"/>
</dbReference>
<dbReference type="GO" id="GO:0031145">
    <property type="term" value="P:anaphase-promoting complex-dependent catabolic process"/>
    <property type="evidence" value="ECO:0007669"/>
    <property type="project" value="TreeGrafter"/>
</dbReference>
<dbReference type="Gene3D" id="1.20.5.170">
    <property type="match status" value="1"/>
</dbReference>
<dbReference type="GO" id="GO:0016567">
    <property type="term" value="P:protein ubiquitination"/>
    <property type="evidence" value="ECO:0007669"/>
    <property type="project" value="TreeGrafter"/>
</dbReference>